<reference evidence="6" key="1">
    <citation type="journal article" date="2019" name="Int. J. Syst. Evol. Microbiol.">
        <title>The Global Catalogue of Microorganisms (GCM) 10K type strain sequencing project: providing services to taxonomists for standard genome sequencing and annotation.</title>
        <authorList>
            <consortium name="The Broad Institute Genomics Platform"/>
            <consortium name="The Broad Institute Genome Sequencing Center for Infectious Disease"/>
            <person name="Wu L."/>
            <person name="Ma J."/>
        </authorList>
    </citation>
    <scope>NUCLEOTIDE SEQUENCE [LARGE SCALE GENOMIC DNA]</scope>
    <source>
        <strain evidence="6">CGMCC 1.18518</strain>
    </source>
</reference>
<gene>
    <name evidence="5" type="ORF">ACFP9W_00900</name>
</gene>
<dbReference type="PROSITE" id="PS01133">
    <property type="entry name" value="UPF0017"/>
    <property type="match status" value="1"/>
</dbReference>
<evidence type="ECO:0000259" key="4">
    <source>
        <dbReference type="Pfam" id="PF00561"/>
    </source>
</evidence>
<sequence>MDQTSPDNMNNCRTPDEHFTPIAQLKNPHLQTLLPRILRRIVRIKPCWQRLELPDGDFVDLAWSEDPERARHKPRAVIFHGLEGSIKSPYAHGLLSAIKKQGWLGVVMHFRGCGKAPNRMTQSYHSGEIGDASYFLQWLQDTYGKVPTAAVGFSLGGNMLACLMGSQGSDCLLDAGVIVSSPLMLEPCSSKLEQGFSRFYQFYLLSQLKKSARRKMKAYPELLSVSPERLKKIHRLRDFDDEVTSKIHGFADATDYYRRASGMPLLSGVEKPLLIIHARDDPFMVPDVIPNPEHLSPSITYQLSQYGGHVGFVSGTLTRPVMWLEKRIPQWLSTWLDKKA</sequence>
<dbReference type="Gene3D" id="3.40.50.1820">
    <property type="entry name" value="alpha/beta hydrolase"/>
    <property type="match status" value="1"/>
</dbReference>
<dbReference type="PIRSF" id="PIRSF005211">
    <property type="entry name" value="Ab_hydro_YheT"/>
    <property type="match status" value="1"/>
</dbReference>
<dbReference type="InterPro" id="IPR029058">
    <property type="entry name" value="AB_hydrolase_fold"/>
</dbReference>
<evidence type="ECO:0000256" key="2">
    <source>
        <dbReference type="ARBA" id="ARBA00022487"/>
    </source>
</evidence>
<dbReference type="Pfam" id="PF00561">
    <property type="entry name" value="Abhydrolase_1"/>
    <property type="match status" value="1"/>
</dbReference>
<comment type="similarity">
    <text evidence="1">Belongs to the AB hydrolase superfamily. AB hydrolase 4 family.</text>
</comment>
<dbReference type="InterPro" id="IPR000952">
    <property type="entry name" value="AB_hydrolase_4_CS"/>
</dbReference>
<organism evidence="5 6">
    <name type="scientific">Tatumella terrea</name>
    <dbReference type="NCBI Taxonomy" id="419007"/>
    <lineage>
        <taxon>Bacteria</taxon>
        <taxon>Pseudomonadati</taxon>
        <taxon>Pseudomonadota</taxon>
        <taxon>Gammaproteobacteria</taxon>
        <taxon>Enterobacterales</taxon>
        <taxon>Erwiniaceae</taxon>
        <taxon>Tatumella</taxon>
    </lineage>
</organism>
<evidence type="ECO:0000256" key="3">
    <source>
        <dbReference type="ARBA" id="ARBA00022801"/>
    </source>
</evidence>
<feature type="domain" description="AB hydrolase-1" evidence="4">
    <location>
        <begin position="77"/>
        <end position="314"/>
    </location>
</feature>
<keyword evidence="2" id="KW-0719">Serine esterase</keyword>
<proteinExistence type="inferred from homology"/>
<dbReference type="GO" id="GO:0016787">
    <property type="term" value="F:hydrolase activity"/>
    <property type="evidence" value="ECO:0007669"/>
    <property type="project" value="UniProtKB-KW"/>
</dbReference>
<accession>A0ABW1VTE3</accession>
<keyword evidence="3 5" id="KW-0378">Hydrolase</keyword>
<dbReference type="NCBIfam" id="NF008218">
    <property type="entry name" value="PRK10985.1"/>
    <property type="match status" value="1"/>
</dbReference>
<dbReference type="RefSeq" id="WP_385945683.1">
    <property type="nucleotide sequence ID" value="NZ_JBHSUB010000001.1"/>
</dbReference>
<comment type="caution">
    <text evidence="5">The sequence shown here is derived from an EMBL/GenBank/DDBJ whole genome shotgun (WGS) entry which is preliminary data.</text>
</comment>
<dbReference type="SUPFAM" id="SSF53474">
    <property type="entry name" value="alpha/beta-Hydrolases"/>
    <property type="match status" value="1"/>
</dbReference>
<evidence type="ECO:0000313" key="5">
    <source>
        <dbReference type="EMBL" id="MFC6376685.1"/>
    </source>
</evidence>
<keyword evidence="6" id="KW-1185">Reference proteome</keyword>
<dbReference type="PANTHER" id="PTHR10794:SF94">
    <property type="entry name" value="ESTERASE YHET-RELATED"/>
    <property type="match status" value="1"/>
</dbReference>
<dbReference type="InterPro" id="IPR050960">
    <property type="entry name" value="AB_hydrolase_4_sf"/>
</dbReference>
<dbReference type="Proteomes" id="UP001596230">
    <property type="component" value="Unassembled WGS sequence"/>
</dbReference>
<dbReference type="InterPro" id="IPR000073">
    <property type="entry name" value="AB_hydrolase_1"/>
</dbReference>
<dbReference type="PANTHER" id="PTHR10794">
    <property type="entry name" value="ABHYDROLASE DOMAIN-CONTAINING PROTEIN"/>
    <property type="match status" value="1"/>
</dbReference>
<evidence type="ECO:0000313" key="6">
    <source>
        <dbReference type="Proteomes" id="UP001596230"/>
    </source>
</evidence>
<protein>
    <submittedName>
        <fullName evidence="5">Hydrolase</fullName>
    </submittedName>
</protein>
<dbReference type="EMBL" id="JBHSUB010000001">
    <property type="protein sequence ID" value="MFC6376685.1"/>
    <property type="molecule type" value="Genomic_DNA"/>
</dbReference>
<dbReference type="InterPro" id="IPR012020">
    <property type="entry name" value="ABHD4"/>
</dbReference>
<name>A0ABW1VTE3_9GAMM</name>
<evidence type="ECO:0000256" key="1">
    <source>
        <dbReference type="ARBA" id="ARBA00010884"/>
    </source>
</evidence>